<dbReference type="InterPro" id="IPR055251">
    <property type="entry name" value="SOS1_NGEF_PH"/>
</dbReference>
<accession>A0AAV1FE44</accession>
<evidence type="ECO:0000256" key="3">
    <source>
        <dbReference type="ARBA" id="ARBA00049987"/>
    </source>
</evidence>
<dbReference type="GO" id="GO:0005737">
    <property type="term" value="C:cytoplasm"/>
    <property type="evidence" value="ECO:0007669"/>
    <property type="project" value="TreeGrafter"/>
</dbReference>
<keyword evidence="2" id="KW-0344">Guanine-nucleotide releasing factor</keyword>
<evidence type="ECO:0000256" key="1">
    <source>
        <dbReference type="ARBA" id="ARBA00022553"/>
    </source>
</evidence>
<name>A0AAV1FE44_XYRNO</name>
<dbReference type="Proteomes" id="UP001178508">
    <property type="component" value="Chromosome 7"/>
</dbReference>
<dbReference type="Gene3D" id="2.30.29.30">
    <property type="entry name" value="Pleckstrin-homology domain (PH domain)/Phosphotyrosine-binding domain (PTB)"/>
    <property type="match status" value="1"/>
</dbReference>
<dbReference type="InterPro" id="IPR001331">
    <property type="entry name" value="GDS_CDC24_CS"/>
</dbReference>
<dbReference type="EMBL" id="OY660870">
    <property type="protein sequence ID" value="CAJ1059647.1"/>
    <property type="molecule type" value="Genomic_DNA"/>
</dbReference>
<dbReference type="PROSITE" id="PS00741">
    <property type="entry name" value="DH_1"/>
    <property type="match status" value="1"/>
</dbReference>
<gene>
    <name evidence="8" type="ORF">XNOV1_A042452</name>
</gene>
<evidence type="ECO:0000259" key="7">
    <source>
        <dbReference type="PROSITE" id="PS50191"/>
    </source>
</evidence>
<keyword evidence="9" id="KW-1185">Reference proteome</keyword>
<dbReference type="AlphaFoldDB" id="A0AAV1FE44"/>
<feature type="region of interest" description="Disordered" evidence="4">
    <location>
        <begin position="532"/>
        <end position="597"/>
    </location>
</feature>
<dbReference type="InterPro" id="IPR001251">
    <property type="entry name" value="CRAL-TRIO_dom"/>
</dbReference>
<dbReference type="SMART" id="SM00150">
    <property type="entry name" value="SPEC"/>
    <property type="match status" value="1"/>
</dbReference>
<dbReference type="GO" id="GO:0035556">
    <property type="term" value="P:intracellular signal transduction"/>
    <property type="evidence" value="ECO:0007669"/>
    <property type="project" value="InterPro"/>
</dbReference>
<dbReference type="PROSITE" id="PS50003">
    <property type="entry name" value="PH_DOMAIN"/>
    <property type="match status" value="1"/>
</dbReference>
<dbReference type="InterPro" id="IPR035534">
    <property type="entry name" value="DBS_PH"/>
</dbReference>
<feature type="compositionally biased region" description="Low complexity" evidence="4">
    <location>
        <begin position="1043"/>
        <end position="1058"/>
    </location>
</feature>
<dbReference type="SUPFAM" id="SSF48065">
    <property type="entry name" value="DBL homology domain (DH-domain)"/>
    <property type="match status" value="1"/>
</dbReference>
<feature type="compositionally biased region" description="Polar residues" evidence="4">
    <location>
        <begin position="974"/>
        <end position="993"/>
    </location>
</feature>
<dbReference type="SUPFAM" id="SSF46966">
    <property type="entry name" value="Spectrin repeat"/>
    <property type="match status" value="1"/>
</dbReference>
<feature type="domain" description="DH" evidence="6">
    <location>
        <begin position="632"/>
        <end position="811"/>
    </location>
</feature>
<dbReference type="SUPFAM" id="SSF52087">
    <property type="entry name" value="CRAL/TRIO domain"/>
    <property type="match status" value="1"/>
</dbReference>
<dbReference type="Pfam" id="PF13716">
    <property type="entry name" value="CRAL_TRIO_2"/>
    <property type="match status" value="1"/>
</dbReference>
<comment type="similarity">
    <text evidence="3">Belongs to the MCF2 family.</text>
</comment>
<dbReference type="GO" id="GO:0005085">
    <property type="term" value="F:guanyl-nucleotide exchange factor activity"/>
    <property type="evidence" value="ECO:0007669"/>
    <property type="project" value="UniProtKB-KW"/>
</dbReference>
<evidence type="ECO:0000313" key="8">
    <source>
        <dbReference type="EMBL" id="CAJ1059647.1"/>
    </source>
</evidence>
<dbReference type="InterPro" id="IPR056466">
    <property type="entry name" value="Spectrin_DBS"/>
</dbReference>
<reference evidence="8" key="1">
    <citation type="submission" date="2023-08" db="EMBL/GenBank/DDBJ databases">
        <authorList>
            <person name="Alioto T."/>
            <person name="Alioto T."/>
            <person name="Gomez Garrido J."/>
        </authorList>
    </citation>
    <scope>NUCLEOTIDE SEQUENCE</scope>
</reference>
<dbReference type="SMART" id="SM00233">
    <property type="entry name" value="PH"/>
    <property type="match status" value="1"/>
</dbReference>
<dbReference type="InterPro" id="IPR011993">
    <property type="entry name" value="PH-like_dom_sf"/>
</dbReference>
<dbReference type="Gene3D" id="1.20.58.60">
    <property type="match status" value="1"/>
</dbReference>
<dbReference type="PROSITE" id="PS50191">
    <property type="entry name" value="CRAL_TRIO"/>
    <property type="match status" value="1"/>
</dbReference>
<feature type="domain" description="PH" evidence="5">
    <location>
        <begin position="823"/>
        <end position="945"/>
    </location>
</feature>
<evidence type="ECO:0000256" key="4">
    <source>
        <dbReference type="SAM" id="MobiDB-lite"/>
    </source>
</evidence>
<evidence type="ECO:0000313" key="9">
    <source>
        <dbReference type="Proteomes" id="UP001178508"/>
    </source>
</evidence>
<feature type="region of interest" description="Disordered" evidence="4">
    <location>
        <begin position="1098"/>
        <end position="1163"/>
    </location>
</feature>
<proteinExistence type="inferred from homology"/>
<dbReference type="InterPro" id="IPR036865">
    <property type="entry name" value="CRAL-TRIO_dom_sf"/>
</dbReference>
<dbReference type="InterPro" id="IPR000219">
    <property type="entry name" value="DH_dom"/>
</dbReference>
<dbReference type="InterPro" id="IPR001849">
    <property type="entry name" value="PH_domain"/>
</dbReference>
<feature type="region of interest" description="Disordered" evidence="4">
    <location>
        <begin position="972"/>
        <end position="1085"/>
    </location>
</feature>
<dbReference type="FunFam" id="2.30.29.30:FF:000078">
    <property type="entry name" value="Guanine nucleotide exchange factor DBS"/>
    <property type="match status" value="1"/>
</dbReference>
<feature type="domain" description="CRAL-TRIO" evidence="7">
    <location>
        <begin position="101"/>
        <end position="201"/>
    </location>
</feature>
<feature type="compositionally biased region" description="Low complexity" evidence="4">
    <location>
        <begin position="1103"/>
        <end position="1120"/>
    </location>
</feature>
<dbReference type="CDD" id="cd00176">
    <property type="entry name" value="SPEC"/>
    <property type="match status" value="1"/>
</dbReference>
<organism evidence="8 9">
    <name type="scientific">Xyrichtys novacula</name>
    <name type="common">Pearly razorfish</name>
    <name type="synonym">Hemipteronotus novacula</name>
    <dbReference type="NCBI Taxonomy" id="13765"/>
    <lineage>
        <taxon>Eukaryota</taxon>
        <taxon>Metazoa</taxon>
        <taxon>Chordata</taxon>
        <taxon>Craniata</taxon>
        <taxon>Vertebrata</taxon>
        <taxon>Euteleostomi</taxon>
        <taxon>Actinopterygii</taxon>
        <taxon>Neopterygii</taxon>
        <taxon>Teleostei</taxon>
        <taxon>Neoteleostei</taxon>
        <taxon>Acanthomorphata</taxon>
        <taxon>Eupercaria</taxon>
        <taxon>Labriformes</taxon>
        <taxon>Labridae</taxon>
        <taxon>Xyrichtys</taxon>
    </lineage>
</organism>
<dbReference type="InterPro" id="IPR018159">
    <property type="entry name" value="Spectrin/alpha-actinin"/>
</dbReference>
<dbReference type="CDD" id="cd00170">
    <property type="entry name" value="SEC14"/>
    <property type="match status" value="1"/>
</dbReference>
<dbReference type="PROSITE" id="PS50010">
    <property type="entry name" value="DH_2"/>
    <property type="match status" value="1"/>
</dbReference>
<dbReference type="InterPro" id="IPR051336">
    <property type="entry name" value="RhoGEF_Guanine_NuclExch_SF"/>
</dbReference>
<dbReference type="SMART" id="SM00516">
    <property type="entry name" value="SEC14"/>
    <property type="match status" value="1"/>
</dbReference>
<dbReference type="CDD" id="cd00160">
    <property type="entry name" value="RhoGEF"/>
    <property type="match status" value="1"/>
</dbReference>
<dbReference type="InterPro" id="IPR035899">
    <property type="entry name" value="DBL_dom_sf"/>
</dbReference>
<dbReference type="SUPFAM" id="SSF50729">
    <property type="entry name" value="PH domain-like"/>
    <property type="match status" value="1"/>
</dbReference>
<dbReference type="PANTHER" id="PTHR22826">
    <property type="entry name" value="RHO GUANINE EXCHANGE FACTOR-RELATED"/>
    <property type="match status" value="1"/>
</dbReference>
<sequence length="1256" mass="142280">MRPTHCEMLCWLREDEMSVQELLQRVQCVITHVGEIMQQEIRPLLAVDIIEQLHRQFALLSGGRGKDGAPIITFPEYSGFNDVPEEDFLNVVTYLTSIPSLDAASIGFIIIIDRRKDKWSSVKASLSRIAGAFPGNLQLVLVLRPSRFFQRAIADIGIKLHKDDFKMKVPIVMLNSLSDLHGYVEKGQLTRELGGNLEYCHSQWIHHRTAIENFAMTVKTTAQMLQKFGTDLAETELPNDVQCTKDLLTAHTDKHNNLKDELRLALKQGTTLLGCIKEQANKSENHKLNPDEMENQTTVERLLAQLDETENAFEQFWCKHHLKLEQCLQLRHFEQDFREVKVSLDSFMDGLTSLSGMGDCVTRVEHLLKELKTLEDKAKPALEKAQLHALHGEQLIQSNHYAVDSIRPKCVELRRVCDDFSNEAKKKTDVLSKSLQIHKGIDQVNQWCESGIYLLASQAVDKCQSQDGAESALVDIESFLESAEKNQLTELRNLHNQYEVVLSEDIKASVLKALKRLEDVQEMFEKRHISLKRLSAKQTRPVQPVAPRPESSPKRPSLKNPPRNTGSQQPLGRRASDNSNSGKQPAEVDPNKKKNIRKAKGGIKIEVMHEESQGGSTHVIVTSETEESLSNRRRHIMTELIETERLYVEELQSIMEGYFAELDNSELSHLIPPCLENKRDVLFGNLPEICEFHYRTFLRELENCAEKPELVGTCFLKRKEELQVYEKYCQNKPRSEVLWRQCGDSLFFQECQKKLDHKLSLDAYLLKPVQRITKYQLMLKEMLKCSKGEGMAELEEALATMLDIIKSVNDSMHQIAITGFEGNLSELGKLLMQGSFNVWTDHKKGHSKVKDLARFKPMQRHLFLYDKMLLFCKKREETTDGHEKTPSYSFKHSLKMSSVGITENVKGDIKKFEVWYNGREEVYIIQASSMDVKNMWVSEIRKVLTGQLEACREASQINIYGGPMRNVRKMALRQSDSSSPESGFRRTNPSPNMRQKKVDALASQSGHSAANARKRFTLQGLSNRRSLPAEPAAKEAEPHRRFSLTSSLASSTSSSFATRRTKGPLSASIKSKRLEIKSDPTPFGYEDTLRGAMAAVKKRQSITSSTAAAAVTSAVPRSTSQPGWPQRRLPSMDTDDFETIPSSAEEFSNSSEEEGNNKNGDSRRFQVQLTYESQDVKDLSLETGDLVQFVEEAENGHWLVKNLLTEETRLVLPSILQTASEGGHLFNIFSDMCTAALSDSDENEASTWGDVSQDSR</sequence>
<dbReference type="PANTHER" id="PTHR22826:SF201">
    <property type="entry name" value="GUANINE NUCLEOTIDE EXCHANGE FACTOR MCF2L2-RELATED"/>
    <property type="match status" value="1"/>
</dbReference>
<keyword evidence="1" id="KW-0597">Phosphoprotein</keyword>
<dbReference type="Gene3D" id="1.20.900.10">
    <property type="entry name" value="Dbl homology (DH) domain"/>
    <property type="match status" value="1"/>
</dbReference>
<dbReference type="SMART" id="SM00325">
    <property type="entry name" value="RhoGEF"/>
    <property type="match status" value="1"/>
</dbReference>
<dbReference type="Pfam" id="PF00621">
    <property type="entry name" value="RhoGEF"/>
    <property type="match status" value="1"/>
</dbReference>
<evidence type="ECO:0000259" key="5">
    <source>
        <dbReference type="PROSITE" id="PS50003"/>
    </source>
</evidence>
<dbReference type="Pfam" id="PF22697">
    <property type="entry name" value="SOS1_NGEF_PH"/>
    <property type="match status" value="1"/>
</dbReference>
<dbReference type="CDD" id="cd01227">
    <property type="entry name" value="PH_Dbs"/>
    <property type="match status" value="1"/>
</dbReference>
<protein>
    <submittedName>
        <fullName evidence="8">Guanine nucleotide exchange factor DBS isoform X1</fullName>
    </submittedName>
</protein>
<evidence type="ECO:0000256" key="2">
    <source>
        <dbReference type="ARBA" id="ARBA00022658"/>
    </source>
</evidence>
<evidence type="ECO:0000259" key="6">
    <source>
        <dbReference type="PROSITE" id="PS50010"/>
    </source>
</evidence>
<dbReference type="Pfam" id="PF23289">
    <property type="entry name" value="Spectrin_5"/>
    <property type="match status" value="1"/>
</dbReference>
<dbReference type="InterPro" id="IPR036028">
    <property type="entry name" value="SH3-like_dom_sf"/>
</dbReference>
<dbReference type="SUPFAM" id="SSF50044">
    <property type="entry name" value="SH3-domain"/>
    <property type="match status" value="1"/>
</dbReference>